<gene>
    <name evidence="1" type="ORF">HPHPA9_0110</name>
</gene>
<evidence type="ECO:0000313" key="1">
    <source>
        <dbReference type="EMBL" id="EJB45969.1"/>
    </source>
</evidence>
<dbReference type="AlphaFoldDB" id="I9RMB7"/>
<dbReference type="Proteomes" id="UP000005483">
    <property type="component" value="Unassembled WGS sequence"/>
</dbReference>
<reference evidence="1 2" key="1">
    <citation type="submission" date="2012-04" db="EMBL/GenBank/DDBJ databases">
        <title>Genome sequence of Helicobacter pylori Hp A-9.</title>
        <authorList>
            <person name="Blanchard T.G."/>
            <person name="Czinn S.J."/>
            <person name="McCracken C."/>
            <person name="Abolude K."/>
            <person name="Maroo A."/>
            <person name="Santana-Cruz I."/>
            <person name="Tallon L.J."/>
            <person name="Ficke F.W.F."/>
        </authorList>
    </citation>
    <scope>NUCLEOTIDE SEQUENCE [LARGE SCALE GENOMIC DNA]</scope>
    <source>
        <strain evidence="1 2">Hp A-9</strain>
    </source>
</reference>
<proteinExistence type="predicted"/>
<protein>
    <recommendedName>
        <fullName evidence="3">ATP-binding protein</fullName>
    </recommendedName>
</protein>
<name>I9RMB7_HELPX</name>
<dbReference type="PATRIC" id="fig|992034.3.peg.104"/>
<dbReference type="EMBL" id="AKOC01000001">
    <property type="protein sequence ID" value="EJB45969.1"/>
    <property type="molecule type" value="Genomic_DNA"/>
</dbReference>
<comment type="caution">
    <text evidence="1">The sequence shown here is derived from an EMBL/GenBank/DDBJ whole genome shotgun (WGS) entry which is preliminary data.</text>
</comment>
<accession>I9RMB7</accession>
<evidence type="ECO:0000313" key="2">
    <source>
        <dbReference type="Proteomes" id="UP000005483"/>
    </source>
</evidence>
<evidence type="ECO:0008006" key="3">
    <source>
        <dbReference type="Google" id="ProtNLM"/>
    </source>
</evidence>
<organism evidence="1 2">
    <name type="scientific">Helicobacter pylori Hp A-9</name>
    <dbReference type="NCBI Taxonomy" id="992034"/>
    <lineage>
        <taxon>Bacteria</taxon>
        <taxon>Pseudomonadati</taxon>
        <taxon>Campylobacterota</taxon>
        <taxon>Epsilonproteobacteria</taxon>
        <taxon>Campylobacterales</taxon>
        <taxon>Helicobacteraceae</taxon>
        <taxon>Helicobacter</taxon>
    </lineage>
</organism>
<sequence length="126" mass="14235">MQGPLGSVLDTAMNPNSVLVIDNLNEAKELYDKVGAEKLKSFLEKATDNEQYCVIFAHDFRQIKTNYHFDKLKELLSNHFKQCLAFRCNGENLNALKSGLPSPSELNALFVGLSKDSYTEFRPFSL</sequence>